<proteinExistence type="predicted"/>
<dbReference type="PROSITE" id="PS51273">
    <property type="entry name" value="GATASE_TYPE_1"/>
    <property type="match status" value="1"/>
</dbReference>
<gene>
    <name evidence="7" type="ORF">F0L16_00865</name>
</gene>
<dbReference type="CDD" id="cd01743">
    <property type="entry name" value="GATase1_Anthranilate_Synthase"/>
    <property type="match status" value="1"/>
</dbReference>
<evidence type="ECO:0000313" key="8">
    <source>
        <dbReference type="Proteomes" id="UP000322184"/>
    </source>
</evidence>
<dbReference type="GO" id="GO:0000162">
    <property type="term" value="P:L-tryptophan biosynthetic process"/>
    <property type="evidence" value="ECO:0007669"/>
    <property type="project" value="TreeGrafter"/>
</dbReference>
<feature type="domain" description="Glutamine amidotransferase" evidence="5">
    <location>
        <begin position="442"/>
        <end position="618"/>
    </location>
</feature>
<dbReference type="InterPro" id="IPR006221">
    <property type="entry name" value="TrpG/PapA_dom"/>
</dbReference>
<keyword evidence="2" id="KW-0315">Glutamine amidotransferase</keyword>
<dbReference type="Gene3D" id="3.60.120.10">
    <property type="entry name" value="Anthranilate synthase"/>
    <property type="match status" value="1"/>
</dbReference>
<reference evidence="7 8" key="1">
    <citation type="submission" date="2019-09" db="EMBL/GenBank/DDBJ databases">
        <title>Whole genome sequence of Photorhabdus heterorhabditis strain ETL (Enterobacteriales: Enterobacteriaceae) a bacterial symbiont of Heterorhabditis zealandica strain ETL (Rhabditida: Heterorhabditidae).</title>
        <authorList>
            <person name="Lulamba T.E."/>
            <person name="Serepa-Dlamini M.H."/>
        </authorList>
    </citation>
    <scope>NUCLEOTIDE SEQUENCE [LARGE SCALE GENOMIC DNA]</scope>
    <source>
        <strain evidence="7 8">ETL</strain>
    </source>
</reference>
<evidence type="ECO:0000256" key="1">
    <source>
        <dbReference type="ARBA" id="ARBA00012266"/>
    </source>
</evidence>
<dbReference type="PRINTS" id="PR00096">
    <property type="entry name" value="GATASE"/>
</dbReference>
<organism evidence="7 8">
    <name type="scientific">Photorhabdus heterorhabditis</name>
    <dbReference type="NCBI Taxonomy" id="880156"/>
    <lineage>
        <taxon>Bacteria</taxon>
        <taxon>Pseudomonadati</taxon>
        <taxon>Pseudomonadota</taxon>
        <taxon>Gammaproteobacteria</taxon>
        <taxon>Enterobacterales</taxon>
        <taxon>Morganellaceae</taxon>
        <taxon>Photorhabdus</taxon>
    </lineage>
</organism>
<accession>A0A5B0XB69</accession>
<evidence type="ECO:0000259" key="6">
    <source>
        <dbReference type="Pfam" id="PF00425"/>
    </source>
</evidence>
<dbReference type="PANTHER" id="PTHR11236">
    <property type="entry name" value="AMINOBENZOATE/ANTHRANILATE SYNTHASE"/>
    <property type="match status" value="1"/>
</dbReference>
<dbReference type="GO" id="GO:0004049">
    <property type="term" value="F:anthranilate synthase activity"/>
    <property type="evidence" value="ECO:0007669"/>
    <property type="project" value="UniProtKB-EC"/>
</dbReference>
<evidence type="ECO:0000256" key="3">
    <source>
        <dbReference type="ARBA" id="ARBA00023239"/>
    </source>
</evidence>
<evidence type="ECO:0000256" key="2">
    <source>
        <dbReference type="ARBA" id="ARBA00022962"/>
    </source>
</evidence>
<comment type="caution">
    <text evidence="7">The sequence shown here is derived from an EMBL/GenBank/DDBJ whole genome shotgun (WGS) entry which is preliminary data.</text>
</comment>
<protein>
    <recommendedName>
        <fullName evidence="1">anthranilate synthase</fullName>
        <ecNumber evidence="1">4.1.3.27</ecNumber>
    </recommendedName>
</protein>
<dbReference type="RefSeq" id="WP_149615900.1">
    <property type="nucleotide sequence ID" value="NZ_CAWPFF010000001.1"/>
</dbReference>
<dbReference type="Proteomes" id="UP000322184">
    <property type="component" value="Unassembled WGS sequence"/>
</dbReference>
<evidence type="ECO:0000313" key="7">
    <source>
        <dbReference type="EMBL" id="KAA1195708.1"/>
    </source>
</evidence>
<dbReference type="InterPro" id="IPR005801">
    <property type="entry name" value="ADC_synthase"/>
</dbReference>
<dbReference type="InterPro" id="IPR017926">
    <property type="entry name" value="GATASE"/>
</dbReference>
<dbReference type="InterPro" id="IPR015890">
    <property type="entry name" value="Chorismate_C"/>
</dbReference>
<comment type="catalytic activity">
    <reaction evidence="4">
        <text>chorismate + L-glutamine = anthranilate + pyruvate + L-glutamate + H(+)</text>
        <dbReference type="Rhea" id="RHEA:21732"/>
        <dbReference type="ChEBI" id="CHEBI:15361"/>
        <dbReference type="ChEBI" id="CHEBI:15378"/>
        <dbReference type="ChEBI" id="CHEBI:16567"/>
        <dbReference type="ChEBI" id="CHEBI:29748"/>
        <dbReference type="ChEBI" id="CHEBI:29985"/>
        <dbReference type="ChEBI" id="CHEBI:58359"/>
        <dbReference type="EC" id="4.1.3.27"/>
    </reaction>
</comment>
<dbReference type="Pfam" id="PF00425">
    <property type="entry name" value="Chorismate_bind"/>
    <property type="match status" value="1"/>
</dbReference>
<dbReference type="InterPro" id="IPR019999">
    <property type="entry name" value="Anth_synth_I-like"/>
</dbReference>
<dbReference type="PANTHER" id="PTHR11236:SF49">
    <property type="entry name" value="ANTHRANILATE SYNTHASE COMPONENT 1"/>
    <property type="match status" value="1"/>
</dbReference>
<dbReference type="EC" id="4.1.3.27" evidence="1"/>
<dbReference type="SUPFAM" id="SSF52317">
    <property type="entry name" value="Class I glutamine amidotransferase-like"/>
    <property type="match status" value="1"/>
</dbReference>
<sequence length="636" mass="70708">MSNLLSSILSSSEQSFALLYRPTVNLGEVEIFQLCLEKAYTVEHAVSNDSLSREKLLLLPFRQVIERGYSAVDDGMPILSLPVIARQQVSVSSLIEQLPETPFSVNNVHFNLDDKQFGQRVTNLIENEIGQGTGSNFVLHRKLRATIAEYEPAHLLSLYRRLLKTEASAYWVFLINTGEQAFIGVSPELHVSLHDGEVSMNPISGTYPYPVDGPTIESLLTFLSCQKEINELFMVVDEELKVMSQLCEKGAQVSELKLKQLGHVAHTEYVLRGESQAGIADILRETLPAPTVIGSPVQSACDVVTRYEPEGRRYYSGVVALVDNSSDQISLDSAIVIRTAEITPQGHVEIGVGATIVRDSNPVDEANETRSKAQSLYSAMLQETNLPLNVPKDRVENLSDIPSVHDALINRSSGVSHFWLTAPDERMRYLPHFEGKRVLILNGNDTFTSMFKTLFASLGAAAFVEKVHSDIDFKSYDLVVAGPGPGNPLDESDMRVKAMRSVVKRMIAAEHPFFAVCLSHQILSMLLGLPIVRLSPPNQGVQKAIWLDNRQERVGFYNTFCARADEQIVSKLHKAGITFYFDDDQQVHAIRSAKFSSVQFHLESFLTIDGPEILDRFVKPLLQTQCSGSREKCITI</sequence>
<feature type="domain" description="Chorismate-utilising enzyme C-terminal" evidence="6">
    <location>
        <begin position="115"/>
        <end position="372"/>
    </location>
</feature>
<keyword evidence="3" id="KW-0456">Lyase</keyword>
<dbReference type="InterPro" id="IPR029062">
    <property type="entry name" value="Class_I_gatase-like"/>
</dbReference>
<evidence type="ECO:0000256" key="4">
    <source>
        <dbReference type="ARBA" id="ARBA00047683"/>
    </source>
</evidence>
<dbReference type="Gene3D" id="3.40.50.880">
    <property type="match status" value="1"/>
</dbReference>
<name>A0A5B0XB69_9GAMM</name>
<dbReference type="AlphaFoldDB" id="A0A5B0XB69"/>
<dbReference type="SUPFAM" id="SSF56322">
    <property type="entry name" value="ADC synthase"/>
    <property type="match status" value="1"/>
</dbReference>
<evidence type="ECO:0000259" key="5">
    <source>
        <dbReference type="Pfam" id="PF00117"/>
    </source>
</evidence>
<dbReference type="EMBL" id="VTUW01000001">
    <property type="protein sequence ID" value="KAA1195708.1"/>
    <property type="molecule type" value="Genomic_DNA"/>
</dbReference>
<dbReference type="Pfam" id="PF00117">
    <property type="entry name" value="GATase"/>
    <property type="match status" value="1"/>
</dbReference>